<organism evidence="1 2">
    <name type="scientific">Allorhizobium taibaishanense</name>
    <dbReference type="NCBI Taxonomy" id="887144"/>
    <lineage>
        <taxon>Bacteria</taxon>
        <taxon>Pseudomonadati</taxon>
        <taxon>Pseudomonadota</taxon>
        <taxon>Alphaproteobacteria</taxon>
        <taxon>Hyphomicrobiales</taxon>
        <taxon>Rhizobiaceae</taxon>
        <taxon>Rhizobium/Agrobacterium group</taxon>
        <taxon>Allorhizobium</taxon>
    </lineage>
</organism>
<gene>
    <name evidence="1" type="ORF">GGQ71_004598</name>
</gene>
<comment type="caution">
    <text evidence="1">The sequence shown here is derived from an EMBL/GenBank/DDBJ whole genome shotgun (WGS) entry which is preliminary data.</text>
</comment>
<sequence>MATAILFKTCKHCGGSHERDGPDFSADRFCNNCSGDRREIAAAVFKARPVTRDEIVASGRYLKRSSSRASLRNTS</sequence>
<protein>
    <submittedName>
        <fullName evidence="1">Uncharacterized protein</fullName>
    </submittedName>
</protein>
<reference evidence="1 2" key="1">
    <citation type="submission" date="2020-08" db="EMBL/GenBank/DDBJ databases">
        <title>Genomic Encyclopedia of Type Strains, Phase IV (KMG-IV): sequencing the most valuable type-strain genomes for metagenomic binning, comparative biology and taxonomic classification.</title>
        <authorList>
            <person name="Goeker M."/>
        </authorList>
    </citation>
    <scope>NUCLEOTIDE SEQUENCE [LARGE SCALE GENOMIC DNA]</scope>
    <source>
        <strain evidence="1 2">DSM 100021</strain>
    </source>
</reference>
<proteinExistence type="predicted"/>
<evidence type="ECO:0000313" key="1">
    <source>
        <dbReference type="EMBL" id="MBB4010297.1"/>
    </source>
</evidence>
<dbReference type="EMBL" id="JACIED010000008">
    <property type="protein sequence ID" value="MBB4010297.1"/>
    <property type="molecule type" value="Genomic_DNA"/>
</dbReference>
<dbReference type="AlphaFoldDB" id="A0A7W6HRV7"/>
<evidence type="ECO:0000313" key="2">
    <source>
        <dbReference type="Proteomes" id="UP000544107"/>
    </source>
</evidence>
<dbReference type="Proteomes" id="UP000544107">
    <property type="component" value="Unassembled WGS sequence"/>
</dbReference>
<name>A0A7W6HRV7_9HYPH</name>
<accession>A0A7W6HRV7</accession>